<dbReference type="AlphaFoldDB" id="A0A8R2DNA3"/>
<evidence type="ECO:0000256" key="4">
    <source>
        <dbReference type="PROSITE-ProRule" id="PRU00277"/>
    </source>
</evidence>
<dbReference type="Pfam" id="PF00254">
    <property type="entry name" value="FKBP_C"/>
    <property type="match status" value="1"/>
</dbReference>
<evidence type="ECO:0000256" key="1">
    <source>
        <dbReference type="ARBA" id="ARBA00009648"/>
    </source>
</evidence>
<organism evidence="7 8">
    <name type="scientific">Bombyx mori</name>
    <name type="common">Silk moth</name>
    <dbReference type="NCBI Taxonomy" id="7091"/>
    <lineage>
        <taxon>Eukaryota</taxon>
        <taxon>Metazoa</taxon>
        <taxon>Ecdysozoa</taxon>
        <taxon>Arthropoda</taxon>
        <taxon>Hexapoda</taxon>
        <taxon>Insecta</taxon>
        <taxon>Pterygota</taxon>
        <taxon>Neoptera</taxon>
        <taxon>Endopterygota</taxon>
        <taxon>Lepidoptera</taxon>
        <taxon>Glossata</taxon>
        <taxon>Ditrysia</taxon>
        <taxon>Bombycoidea</taxon>
        <taxon>Bombycidae</taxon>
        <taxon>Bombycinae</taxon>
        <taxon>Bombyx</taxon>
    </lineage>
</organism>
<dbReference type="InterPro" id="IPR001179">
    <property type="entry name" value="PPIase_FKBP_dom"/>
</dbReference>
<accession>A0A8R2DNA3</accession>
<dbReference type="InterPro" id="IPR042282">
    <property type="entry name" value="FKBP6/shu"/>
</dbReference>
<dbReference type="SUPFAM" id="SSF48452">
    <property type="entry name" value="TPR-like"/>
    <property type="match status" value="1"/>
</dbReference>
<dbReference type="PROSITE" id="PS50059">
    <property type="entry name" value="FKBP_PPIASE"/>
    <property type="match status" value="1"/>
</dbReference>
<keyword evidence="8" id="KW-1185">Reference proteome</keyword>
<evidence type="ECO:0000256" key="2">
    <source>
        <dbReference type="ARBA" id="ARBA00022737"/>
    </source>
</evidence>
<dbReference type="GO" id="GO:0005737">
    <property type="term" value="C:cytoplasm"/>
    <property type="evidence" value="ECO:0007669"/>
    <property type="project" value="TreeGrafter"/>
</dbReference>
<keyword evidence="3 5" id="KW-0802">TPR repeat</keyword>
<name>A0A8R2DNA3_BOMMO</name>
<dbReference type="InterPro" id="IPR019734">
    <property type="entry name" value="TPR_rpt"/>
</dbReference>
<evidence type="ECO:0000259" key="6">
    <source>
        <dbReference type="PROSITE" id="PS50059"/>
    </source>
</evidence>
<comment type="similarity">
    <text evidence="1">Belongs to the FKBP6 family.</text>
</comment>
<dbReference type="EnsemblMetazoa" id="XM_021349909.2">
    <property type="protein sequence ID" value="XP_021205584.2"/>
    <property type="gene ID" value="LOC101742507"/>
</dbReference>
<sequence length="454" mass="51766">MCTVTLENGLDLRECTTTGSILHINEIYEENDDNDTTESKVFKTIDILGEPVKNFEVLKNELIPVDENHYVIKKILETGGGMPLHDGCTVSIAFSGYWENELQPFDVMSLNNPMTVDLKDSGLLPGLDIAVRSMLVGEISLFLFSYKVMYGEMGIPPRIKPKSDCVFYIKLVKSMLTPKEGALNLNEPNTFQRVHHEVKLLYSSGYSLYKIKNFSLAIHLFNKAVRILHKCRLADEEDEKIQEKLLIKLYINLAICYNKINKPLKTCIACNELNRLNSLWNNAKALLQNARALRMIGQFDEAEKKLRKAEILSPNSEEMKTEAKLLQKLKVSCNKSKLLAEKTIGLAQHSAVSDNFKVEVENLISNFKENINLCKLTLPYNLDTAEVEFIKSTCIRENLFFNKIEKDFVSSKQEELSTCEKNTDNKHYLLGKENDMETEIDIANSNDEIFKLLI</sequence>
<keyword evidence="2" id="KW-0677">Repeat</keyword>
<dbReference type="GO" id="GO:0034587">
    <property type="term" value="P:piRNA processing"/>
    <property type="evidence" value="ECO:0007669"/>
    <property type="project" value="TreeGrafter"/>
</dbReference>
<proteinExistence type="inferred from homology"/>
<dbReference type="GO" id="GO:0003755">
    <property type="term" value="F:peptidyl-prolyl cis-trans isomerase activity"/>
    <property type="evidence" value="ECO:0007669"/>
    <property type="project" value="UniProtKB-KW"/>
</dbReference>
<dbReference type="InterPro" id="IPR011990">
    <property type="entry name" value="TPR-like_helical_dom_sf"/>
</dbReference>
<evidence type="ECO:0000256" key="5">
    <source>
        <dbReference type="PROSITE-ProRule" id="PRU00339"/>
    </source>
</evidence>
<evidence type="ECO:0000313" key="8">
    <source>
        <dbReference type="Proteomes" id="UP000005204"/>
    </source>
</evidence>
<dbReference type="Proteomes" id="UP000005204">
    <property type="component" value="Unassembled WGS sequence"/>
</dbReference>
<evidence type="ECO:0000256" key="3">
    <source>
        <dbReference type="ARBA" id="ARBA00022803"/>
    </source>
</evidence>
<dbReference type="PANTHER" id="PTHR46674">
    <property type="entry name" value="INACTIVE PEPTIDYL-PROLYL CIS-TRANS ISOMERASE FKBP6"/>
    <property type="match status" value="1"/>
</dbReference>
<dbReference type="PROSITE" id="PS50005">
    <property type="entry name" value="TPR"/>
    <property type="match status" value="1"/>
</dbReference>
<feature type="repeat" description="TPR" evidence="5">
    <location>
        <begin position="283"/>
        <end position="316"/>
    </location>
</feature>
<keyword evidence="4" id="KW-0413">Isomerase</keyword>
<feature type="domain" description="PPIase FKBP-type" evidence="6">
    <location>
        <begin position="87"/>
        <end position="175"/>
    </location>
</feature>
<dbReference type="GO" id="GO:0007283">
    <property type="term" value="P:spermatogenesis"/>
    <property type="evidence" value="ECO:0007669"/>
    <property type="project" value="TreeGrafter"/>
</dbReference>
<dbReference type="InterPro" id="IPR046357">
    <property type="entry name" value="PPIase_dom_sf"/>
</dbReference>
<protein>
    <recommendedName>
        <fullName evidence="4">peptidylprolyl isomerase</fullName>
        <ecNumber evidence="4">5.2.1.8</ecNumber>
    </recommendedName>
</protein>
<dbReference type="RefSeq" id="XP_021205584.2">
    <property type="nucleotide sequence ID" value="XM_021349909.3"/>
</dbReference>
<dbReference type="GO" id="GO:0051879">
    <property type="term" value="F:Hsp90 protein binding"/>
    <property type="evidence" value="ECO:0007669"/>
    <property type="project" value="TreeGrafter"/>
</dbReference>
<dbReference type="PANTHER" id="PTHR46674:SF1">
    <property type="entry name" value="INACTIVE PEPTIDYL-PROLYL CIS-TRANS ISOMERASE FKBP6"/>
    <property type="match status" value="1"/>
</dbReference>
<comment type="catalytic activity">
    <reaction evidence="4">
        <text>[protein]-peptidylproline (omega=180) = [protein]-peptidylproline (omega=0)</text>
        <dbReference type="Rhea" id="RHEA:16237"/>
        <dbReference type="Rhea" id="RHEA-COMP:10747"/>
        <dbReference type="Rhea" id="RHEA-COMP:10748"/>
        <dbReference type="ChEBI" id="CHEBI:83833"/>
        <dbReference type="ChEBI" id="CHEBI:83834"/>
        <dbReference type="EC" id="5.2.1.8"/>
    </reaction>
</comment>
<dbReference type="GeneID" id="101742507"/>
<dbReference type="Gene3D" id="1.25.40.10">
    <property type="entry name" value="Tetratricopeptide repeat domain"/>
    <property type="match status" value="1"/>
</dbReference>
<dbReference type="SMART" id="SM00028">
    <property type="entry name" value="TPR"/>
    <property type="match status" value="2"/>
</dbReference>
<evidence type="ECO:0000313" key="7">
    <source>
        <dbReference type="EnsemblMetazoa" id="XP_021205584.2"/>
    </source>
</evidence>
<dbReference type="EC" id="5.2.1.8" evidence="4"/>
<dbReference type="SUPFAM" id="SSF54534">
    <property type="entry name" value="FKBP-like"/>
    <property type="match status" value="1"/>
</dbReference>
<dbReference type="Gene3D" id="3.10.50.40">
    <property type="match status" value="1"/>
</dbReference>
<reference evidence="8" key="1">
    <citation type="journal article" date="2008" name="Insect Biochem. Mol. Biol.">
        <title>The genome of a lepidopteran model insect, the silkworm Bombyx mori.</title>
        <authorList>
            <consortium name="International Silkworm Genome Consortium"/>
        </authorList>
    </citation>
    <scope>NUCLEOTIDE SEQUENCE [LARGE SCALE GENOMIC DNA]</scope>
    <source>
        <strain evidence="8">p50T</strain>
    </source>
</reference>
<keyword evidence="4" id="KW-0697">Rotamase</keyword>
<dbReference type="KEGG" id="bmor:101742507"/>
<reference evidence="7" key="2">
    <citation type="submission" date="2022-06" db="UniProtKB">
        <authorList>
            <consortium name="EnsemblMetazoa"/>
        </authorList>
    </citation>
    <scope>IDENTIFICATION</scope>
    <source>
        <strain evidence="7">p50T (Dazao)</strain>
    </source>
</reference>